<name>A0A8S5MT85_9CAUD</name>
<evidence type="ECO:0000259" key="1">
    <source>
        <dbReference type="Pfam" id="PF16778"/>
    </source>
</evidence>
<dbReference type="InterPro" id="IPR031893">
    <property type="entry name" value="Phage_tail_APC"/>
</dbReference>
<sequence length="250" mass="28176">MSLEEVKKKYLQEALGKPIQKYGVDLGGGRFTSLSDAAGFYAESCPEPVTAKVEKKYLRFGYVAEEIPIEVIEKPKGFLGERQLYTFTTPDLKNDNLKVDALDSPLIGKVTVKFKAGQNFAVRTEKINQQLYQSSNGCFYTKPNLPEQRDDFCLEKYSAEIKSERNARISDTDDYVKLPDITVARSAGAKRSALEDDDRTALETYRQALRNLPEVQGFPFVAWPEFPTALAYELQQKVNARSQMRGGFNA</sequence>
<reference evidence="2" key="1">
    <citation type="journal article" date="2021" name="Proc. Natl. Acad. Sci. U.S.A.">
        <title>A Catalog of Tens of Thousands of Viruses from Human Metagenomes Reveals Hidden Associations with Chronic Diseases.</title>
        <authorList>
            <person name="Tisza M.J."/>
            <person name="Buck C.B."/>
        </authorList>
    </citation>
    <scope>NUCLEOTIDE SEQUENCE</scope>
    <source>
        <strain evidence="2">CtigT3</strain>
    </source>
</reference>
<feature type="domain" description="Phage tail assembly chaperone-like" evidence="1">
    <location>
        <begin position="159"/>
        <end position="227"/>
    </location>
</feature>
<dbReference type="Pfam" id="PF16778">
    <property type="entry name" value="Phage_tail_APC"/>
    <property type="match status" value="1"/>
</dbReference>
<dbReference type="EMBL" id="BK014981">
    <property type="protein sequence ID" value="DAD85360.1"/>
    <property type="molecule type" value="Genomic_DNA"/>
</dbReference>
<protein>
    <submittedName>
        <fullName evidence="2">Tail assembly chaperone protein</fullName>
    </submittedName>
</protein>
<evidence type="ECO:0000313" key="2">
    <source>
        <dbReference type="EMBL" id="DAD85360.1"/>
    </source>
</evidence>
<organism evidence="2">
    <name type="scientific">Siphoviridae sp. ctigT3</name>
    <dbReference type="NCBI Taxonomy" id="2826434"/>
    <lineage>
        <taxon>Viruses</taxon>
        <taxon>Duplodnaviria</taxon>
        <taxon>Heunggongvirae</taxon>
        <taxon>Uroviricota</taxon>
        <taxon>Caudoviricetes</taxon>
    </lineage>
</organism>
<proteinExistence type="predicted"/>
<accession>A0A8S5MT85</accession>